<accession>A0ABW4X045</accession>
<dbReference type="SUPFAM" id="SSF55729">
    <property type="entry name" value="Acyl-CoA N-acyltransferases (Nat)"/>
    <property type="match status" value="1"/>
</dbReference>
<keyword evidence="3" id="KW-1185">Reference proteome</keyword>
<name>A0ABW4X045_9BACT</name>
<dbReference type="RefSeq" id="WP_229958500.1">
    <property type="nucleotide sequence ID" value="NZ_JAJJWI010000003.1"/>
</dbReference>
<organism evidence="2 3">
    <name type="scientific">Pontibacter silvestris</name>
    <dbReference type="NCBI Taxonomy" id="2305183"/>
    <lineage>
        <taxon>Bacteria</taxon>
        <taxon>Pseudomonadati</taxon>
        <taxon>Bacteroidota</taxon>
        <taxon>Cytophagia</taxon>
        <taxon>Cytophagales</taxon>
        <taxon>Hymenobacteraceae</taxon>
        <taxon>Pontibacter</taxon>
    </lineage>
</organism>
<dbReference type="InterPro" id="IPR016181">
    <property type="entry name" value="Acyl_CoA_acyltransferase"/>
</dbReference>
<dbReference type="Gene3D" id="3.40.630.30">
    <property type="match status" value="1"/>
</dbReference>
<feature type="domain" description="N-acetyltransferase" evidence="1">
    <location>
        <begin position="19"/>
        <end position="185"/>
    </location>
</feature>
<proteinExistence type="predicted"/>
<dbReference type="EMBL" id="JBHUHV010000039">
    <property type="protein sequence ID" value="MFD2067921.1"/>
    <property type="molecule type" value="Genomic_DNA"/>
</dbReference>
<dbReference type="InterPro" id="IPR000182">
    <property type="entry name" value="GNAT_dom"/>
</dbReference>
<sequence>MNFPSINFSSDIVLGNNLVQLRPFSPKDLEQLKSLAFDENIWHYMTNRISNMEELDTWGKAAVQDRQQQKRYTFVVVDKTTGKLAGSTSYGNISVRDSRLEIGWTWLGRSYQGSGLNRQCKFLLLQYAFEVLQFERVELKTDVLNTRSRKAILKIGATEEGVLRNHTLMQDGRRRDTIYYSILKPEWETLKLTVFKDLL</sequence>
<dbReference type="PROSITE" id="PS51186">
    <property type="entry name" value="GNAT"/>
    <property type="match status" value="1"/>
</dbReference>
<dbReference type="PANTHER" id="PTHR43610:SF1">
    <property type="entry name" value="N-ACETYLTRANSFERASE DOMAIN-CONTAINING PROTEIN"/>
    <property type="match status" value="1"/>
</dbReference>
<keyword evidence="2" id="KW-0012">Acyltransferase</keyword>
<evidence type="ECO:0000313" key="3">
    <source>
        <dbReference type="Proteomes" id="UP001597369"/>
    </source>
</evidence>
<gene>
    <name evidence="2" type="ORF">ACFSKU_13585</name>
</gene>
<reference evidence="3" key="1">
    <citation type="journal article" date="2019" name="Int. J. Syst. Evol. Microbiol.">
        <title>The Global Catalogue of Microorganisms (GCM) 10K type strain sequencing project: providing services to taxonomists for standard genome sequencing and annotation.</title>
        <authorList>
            <consortium name="The Broad Institute Genomics Platform"/>
            <consortium name="The Broad Institute Genome Sequencing Center for Infectious Disease"/>
            <person name="Wu L."/>
            <person name="Ma J."/>
        </authorList>
    </citation>
    <scope>NUCLEOTIDE SEQUENCE [LARGE SCALE GENOMIC DNA]</scope>
    <source>
        <strain evidence="3">JCM 16545</strain>
    </source>
</reference>
<evidence type="ECO:0000259" key="1">
    <source>
        <dbReference type="PROSITE" id="PS51186"/>
    </source>
</evidence>
<dbReference type="GO" id="GO:0016746">
    <property type="term" value="F:acyltransferase activity"/>
    <property type="evidence" value="ECO:0007669"/>
    <property type="project" value="UniProtKB-KW"/>
</dbReference>
<keyword evidence="2" id="KW-0808">Transferase</keyword>
<dbReference type="Proteomes" id="UP001597369">
    <property type="component" value="Unassembled WGS sequence"/>
</dbReference>
<comment type="caution">
    <text evidence="2">The sequence shown here is derived from an EMBL/GenBank/DDBJ whole genome shotgun (WGS) entry which is preliminary data.</text>
</comment>
<dbReference type="EC" id="2.3.-.-" evidence="2"/>
<dbReference type="PANTHER" id="PTHR43610">
    <property type="entry name" value="BLL6696 PROTEIN"/>
    <property type="match status" value="1"/>
</dbReference>
<protein>
    <submittedName>
        <fullName evidence="2">GNAT family N-acetyltransferase</fullName>
        <ecNumber evidence="2">2.3.-.-</ecNumber>
    </submittedName>
</protein>
<evidence type="ECO:0000313" key="2">
    <source>
        <dbReference type="EMBL" id="MFD2067921.1"/>
    </source>
</evidence>
<dbReference type="Pfam" id="PF13302">
    <property type="entry name" value="Acetyltransf_3"/>
    <property type="match status" value="1"/>
</dbReference>